<comment type="caution">
    <text evidence="1">The sequence shown here is derived from an EMBL/GenBank/DDBJ whole genome shotgun (WGS) entry which is preliminary data.</text>
</comment>
<name>A0A7U9P7G0_GEOTM</name>
<dbReference type="Pfam" id="PF10776">
    <property type="entry name" value="DUF2600"/>
    <property type="match status" value="1"/>
</dbReference>
<accession>A0A7U9P7G0</accession>
<reference evidence="1 2" key="1">
    <citation type="journal article" date="2014" name="Genome Announc.">
        <title>Draft Genome Sequence of Geobacillus thermopakistaniensis Strain MAS1.</title>
        <authorList>
            <person name="Siddiqui M.A."/>
            <person name="Rashid N."/>
            <person name="Ayyampalayam S."/>
            <person name="Whitman W.B."/>
        </authorList>
    </citation>
    <scope>NUCLEOTIDE SEQUENCE [LARGE SCALE GENOMIC DNA]</scope>
    <source>
        <strain evidence="1 2">MAS1</strain>
    </source>
</reference>
<proteinExistence type="predicted"/>
<sequence>MVKNVSFRPMSGWDRGRRSDFTKLLNVRRTVVERLFHSVANPFMVCPGRIDGNTGRRDRKLFRRETILVADKMEMLGDETMVFAPEVSRLNIPKNPIALMKMVYRDVLPLVHRELAYWRRQAERIPDPELRRQALASIASKTFHCEGGSILALLAGENMEDCIRFIVAYQTISDYLDNLCDRSTSLDPLDFRALHDSMPDALTIGAEPSNYYRHRREQEDGGYLPALVRTCQEVLETVRHYETIAPFLHELAGYYCDLQVHKHVEASERVPRLEKWFAQYKDALPPMEWYEFSACSGSTLGIFCLVAYAFGESLPPEMARQVRDGYFPYIQGLHILLDYLIDQEEDRDGGDLNFCFYYPNETVMLERLCHFIEEADRHVGALPHGEFHRLIHRGLLGLYLSDAKVKKQRGLRRLARRLVRAGGAASQFFYWNGKAYRFWQERQKRLSFS</sequence>
<evidence type="ECO:0000313" key="1">
    <source>
        <dbReference type="EMBL" id="ESU73498.1"/>
    </source>
</evidence>
<organism evidence="1 2">
    <name type="scientific">Geobacillus thermopakistaniensis (strain MAS1)</name>
    <dbReference type="NCBI Taxonomy" id="1408282"/>
    <lineage>
        <taxon>Bacteria</taxon>
        <taxon>Bacillati</taxon>
        <taxon>Bacillota</taxon>
        <taxon>Bacilli</taxon>
        <taxon>Bacillales</taxon>
        <taxon>Anoxybacillaceae</taxon>
        <taxon>Geobacillus</taxon>
    </lineage>
</organism>
<evidence type="ECO:0000313" key="2">
    <source>
        <dbReference type="Proteomes" id="UP000018339"/>
    </source>
</evidence>
<dbReference type="Proteomes" id="UP000018339">
    <property type="component" value="Unassembled WGS sequence"/>
</dbReference>
<protein>
    <recommendedName>
        <fullName evidence="3">Tetraprenyl-beta-curcumene synthase</fullName>
    </recommendedName>
</protein>
<dbReference type="EMBL" id="AYSF01000028">
    <property type="protein sequence ID" value="ESU73498.1"/>
    <property type="molecule type" value="Genomic_DNA"/>
</dbReference>
<keyword evidence="2" id="KW-1185">Reference proteome</keyword>
<dbReference type="InterPro" id="IPR019712">
    <property type="entry name" value="YtpB-like"/>
</dbReference>
<gene>
    <name evidence="1" type="ORF">T260_02800</name>
</gene>
<dbReference type="AlphaFoldDB" id="A0A7U9P7G0"/>
<evidence type="ECO:0008006" key="3">
    <source>
        <dbReference type="Google" id="ProtNLM"/>
    </source>
</evidence>